<dbReference type="AlphaFoldDB" id="A0A0N1E7K7"/>
<feature type="transmembrane region" description="Helical" evidence="5">
    <location>
        <begin position="6"/>
        <end position="24"/>
    </location>
</feature>
<reference evidence="6 7" key="1">
    <citation type="submission" date="2014-06" db="EMBL/GenBank/DDBJ databases">
        <title>Helicobacter pullorum isolates in fresh chicken meat - phenotypic and genotypic features.</title>
        <authorList>
            <person name="Borges V."/>
            <person name="Santos A."/>
            <person name="Correia C.B."/>
            <person name="Saraiva M."/>
            <person name="Menard A."/>
            <person name="Vieira L."/>
            <person name="Sampaio D.A."/>
            <person name="Gomes J.P."/>
            <person name="Oleastro M."/>
        </authorList>
    </citation>
    <scope>NUCLEOTIDE SEQUENCE [LARGE SCALE GENOMIC DNA]</scope>
    <source>
        <strain evidence="6 7">229334/12</strain>
    </source>
</reference>
<proteinExistence type="inferred from homology"/>
<comment type="similarity">
    <text evidence="2">Belongs to the RmuC family.</text>
</comment>
<dbReference type="InterPro" id="IPR003798">
    <property type="entry name" value="DNA_recombination_RmuC"/>
</dbReference>
<evidence type="ECO:0000313" key="7">
    <source>
        <dbReference type="Proteomes" id="UP000037997"/>
    </source>
</evidence>
<keyword evidence="5" id="KW-0472">Membrane</keyword>
<gene>
    <name evidence="6" type="ORF">HPU229334_12300</name>
</gene>
<dbReference type="Proteomes" id="UP000037997">
    <property type="component" value="Unassembled WGS sequence"/>
</dbReference>
<dbReference type="GO" id="GO:0006310">
    <property type="term" value="P:DNA recombination"/>
    <property type="evidence" value="ECO:0007669"/>
    <property type="project" value="UniProtKB-KW"/>
</dbReference>
<dbReference type="EMBL" id="JNOC01000080">
    <property type="protein sequence ID" value="KPH54846.1"/>
    <property type="molecule type" value="Genomic_DNA"/>
</dbReference>
<organism evidence="6 7">
    <name type="scientific">Helicobacter pullorum</name>
    <dbReference type="NCBI Taxonomy" id="35818"/>
    <lineage>
        <taxon>Bacteria</taxon>
        <taxon>Pseudomonadati</taxon>
        <taxon>Campylobacterota</taxon>
        <taxon>Epsilonproteobacteria</taxon>
        <taxon>Campylobacterales</taxon>
        <taxon>Helicobacteraceae</taxon>
        <taxon>Helicobacter</taxon>
    </lineage>
</organism>
<name>A0A0N1E7K7_9HELI</name>
<dbReference type="RefSeq" id="WP_054198652.1">
    <property type="nucleotide sequence ID" value="NZ_JNOC01000080.1"/>
</dbReference>
<accession>A0A0N1E7K7</accession>
<dbReference type="PANTHER" id="PTHR30563:SF0">
    <property type="entry name" value="DNA RECOMBINATION PROTEIN RMUC"/>
    <property type="match status" value="1"/>
</dbReference>
<evidence type="ECO:0000256" key="5">
    <source>
        <dbReference type="SAM" id="Phobius"/>
    </source>
</evidence>
<evidence type="ECO:0000256" key="2">
    <source>
        <dbReference type="ARBA" id="ARBA00009840"/>
    </source>
</evidence>
<dbReference type="Pfam" id="PF02646">
    <property type="entry name" value="RmuC"/>
    <property type="match status" value="1"/>
</dbReference>
<keyword evidence="5" id="KW-1133">Transmembrane helix</keyword>
<evidence type="ECO:0000256" key="3">
    <source>
        <dbReference type="ARBA" id="ARBA00023054"/>
    </source>
</evidence>
<dbReference type="PATRIC" id="fig|35818.11.peg.2432"/>
<keyword evidence="5" id="KW-0812">Transmembrane</keyword>
<comment type="caution">
    <text evidence="6">The sequence shown here is derived from an EMBL/GenBank/DDBJ whole genome shotgun (WGS) entry which is preliminary data.</text>
</comment>
<sequence>MTYLLVSISVVLFIIAVVAVWFAVQNIALRKERDSLVVQIDTAQSTKQSLEAKLIETSKCHQQTLRENAIMQSQLDLMQKDKEILTSQLTKITQDYHFILQEKAKIQSKLESTATLLESLEQKYSQNLVILKEEFEKSMQLQSQNMIQQNKLHLLEDSKKILDSVFNPVRESMKEYKDKLVANEIKLEANIKNMFAYSQAIGQNADKLAQILKGDKKIRGNFAEIQLKNVLEHSGLVAGEQYKLQEHFNFEGSGYRPDAVVYLDKHKSIIIDSKFPLPNNFSFESLNENVCQEIVRNLKNRIDELAKKPYANFEAHTYEFVLLFIPYQNILDLALSVDSGIYQYAYSKKVYLTTPQTLFMALKTIEVSWVYIQSDEKVMKAFEEIGKFYDKFVGVAEDFERLKGLIERLGKQSDELDSKLLSGRGSLASRFESLKKLGAKTTKKLSIEESFLLE</sequence>
<evidence type="ECO:0000313" key="6">
    <source>
        <dbReference type="EMBL" id="KPH54846.1"/>
    </source>
</evidence>
<evidence type="ECO:0000256" key="4">
    <source>
        <dbReference type="ARBA" id="ARBA00023172"/>
    </source>
</evidence>
<keyword evidence="3" id="KW-0175">Coiled coil</keyword>
<dbReference type="STRING" id="35818.HPU229336_06860"/>
<dbReference type="PANTHER" id="PTHR30563">
    <property type="entry name" value="DNA RECOMBINATION PROTEIN RMUC"/>
    <property type="match status" value="1"/>
</dbReference>
<comment type="function">
    <text evidence="1">Involved in DNA recombination.</text>
</comment>
<keyword evidence="4" id="KW-0233">DNA recombination</keyword>
<protein>
    <submittedName>
        <fullName evidence="6">DNA recombination protein</fullName>
    </submittedName>
</protein>
<evidence type="ECO:0000256" key="1">
    <source>
        <dbReference type="ARBA" id="ARBA00003416"/>
    </source>
</evidence>